<sequence>KKGDVSTRGVVPIDAFRAGSGSFVSDGRAELVARRPFGHRHDPLEEPAMPAPLFVTRCCRECESDASMPVATGLSALPGSGHCPAEDAAKPTPEEGRLRRADWRTDRTHTQGSDGDSCQFGGTPEDASSLSCPAGREVQKESVDSSQSPTLLMAPAALTTEVAFETESLRLFLAQAGEENSPGWDVGPKMRTTRGELVCRKVRSRRLVACREIRATATWANCWCWCLAPGLSMHRPCVSASSHRSRVVVHTHTSVHLFARLICRLSSVCMPVSWSPGLAPNSTCLSIYLPLSASTARPESL</sequence>
<feature type="non-terminal residue" evidence="2">
    <location>
        <position position="1"/>
    </location>
</feature>
<accession>A0A3S5B581</accession>
<dbReference type="AlphaFoldDB" id="A0A3S5B581"/>
<name>A0A3S5B581_9PLAT</name>
<dbReference type="Proteomes" id="UP000784294">
    <property type="component" value="Unassembled WGS sequence"/>
</dbReference>
<protein>
    <submittedName>
        <fullName evidence="2">Uncharacterized protein</fullName>
    </submittedName>
</protein>
<comment type="caution">
    <text evidence="2">The sequence shown here is derived from an EMBL/GenBank/DDBJ whole genome shotgun (WGS) entry which is preliminary data.</text>
</comment>
<gene>
    <name evidence="2" type="ORF">PXEA_LOCUS34182</name>
</gene>
<keyword evidence="3" id="KW-1185">Reference proteome</keyword>
<dbReference type="EMBL" id="CAAALY010266229">
    <property type="protein sequence ID" value="VEL40742.1"/>
    <property type="molecule type" value="Genomic_DNA"/>
</dbReference>
<evidence type="ECO:0000313" key="2">
    <source>
        <dbReference type="EMBL" id="VEL40742.1"/>
    </source>
</evidence>
<feature type="region of interest" description="Disordered" evidence="1">
    <location>
        <begin position="79"/>
        <end position="147"/>
    </location>
</feature>
<proteinExistence type="predicted"/>
<feature type="compositionally biased region" description="Basic and acidic residues" evidence="1">
    <location>
        <begin position="84"/>
        <end position="109"/>
    </location>
</feature>
<evidence type="ECO:0000256" key="1">
    <source>
        <dbReference type="SAM" id="MobiDB-lite"/>
    </source>
</evidence>
<reference evidence="2" key="1">
    <citation type="submission" date="2018-11" db="EMBL/GenBank/DDBJ databases">
        <authorList>
            <consortium name="Pathogen Informatics"/>
        </authorList>
    </citation>
    <scope>NUCLEOTIDE SEQUENCE</scope>
</reference>
<evidence type="ECO:0000313" key="3">
    <source>
        <dbReference type="Proteomes" id="UP000784294"/>
    </source>
</evidence>
<organism evidence="2 3">
    <name type="scientific">Protopolystoma xenopodis</name>
    <dbReference type="NCBI Taxonomy" id="117903"/>
    <lineage>
        <taxon>Eukaryota</taxon>
        <taxon>Metazoa</taxon>
        <taxon>Spiralia</taxon>
        <taxon>Lophotrochozoa</taxon>
        <taxon>Platyhelminthes</taxon>
        <taxon>Monogenea</taxon>
        <taxon>Polyopisthocotylea</taxon>
        <taxon>Polystomatidea</taxon>
        <taxon>Polystomatidae</taxon>
        <taxon>Protopolystoma</taxon>
    </lineage>
</organism>